<comment type="caution">
    <text evidence="1">The sequence shown here is derived from an EMBL/GenBank/DDBJ whole genome shotgun (WGS) entry which is preliminary data.</text>
</comment>
<dbReference type="AlphaFoldDB" id="A0A9Q0KA92"/>
<gene>
    <name evidence="1" type="ORF">NE237_018578</name>
</gene>
<evidence type="ECO:0000313" key="1">
    <source>
        <dbReference type="EMBL" id="KAJ4966729.1"/>
    </source>
</evidence>
<organism evidence="1 2">
    <name type="scientific">Protea cynaroides</name>
    <dbReference type="NCBI Taxonomy" id="273540"/>
    <lineage>
        <taxon>Eukaryota</taxon>
        <taxon>Viridiplantae</taxon>
        <taxon>Streptophyta</taxon>
        <taxon>Embryophyta</taxon>
        <taxon>Tracheophyta</taxon>
        <taxon>Spermatophyta</taxon>
        <taxon>Magnoliopsida</taxon>
        <taxon>Proteales</taxon>
        <taxon>Proteaceae</taxon>
        <taxon>Protea</taxon>
    </lineage>
</organism>
<evidence type="ECO:0000313" key="2">
    <source>
        <dbReference type="Proteomes" id="UP001141806"/>
    </source>
</evidence>
<name>A0A9Q0KA92_9MAGN</name>
<dbReference type="Proteomes" id="UP001141806">
    <property type="component" value="Unassembled WGS sequence"/>
</dbReference>
<accession>A0A9Q0KA92</accession>
<keyword evidence="2" id="KW-1185">Reference proteome</keyword>
<proteinExistence type="predicted"/>
<dbReference type="EMBL" id="JAMYWD010000007">
    <property type="protein sequence ID" value="KAJ4966729.1"/>
    <property type="molecule type" value="Genomic_DNA"/>
</dbReference>
<sequence length="169" mass="18899">MVARRDMLLDADGGQEMVARCEMLLDCGWRSGDGHEMRDAARRGLLSGDGREMLLGTDCGQAMVTRCERLLVTDHDHVMVARCDGHKMREAAGCRSRSSDGRETLLGMDSRQIRLFAGREISSRQTDCLLGARCCWAWILDKSDCLLSARYPLDKQTVCWARDVTGHGF</sequence>
<protein>
    <submittedName>
        <fullName evidence="1">Uncharacterized protein</fullName>
    </submittedName>
</protein>
<reference evidence="1" key="1">
    <citation type="journal article" date="2023" name="Plant J.">
        <title>The genome of the king protea, Protea cynaroides.</title>
        <authorList>
            <person name="Chang J."/>
            <person name="Duong T.A."/>
            <person name="Schoeman C."/>
            <person name="Ma X."/>
            <person name="Roodt D."/>
            <person name="Barker N."/>
            <person name="Li Z."/>
            <person name="Van de Peer Y."/>
            <person name="Mizrachi E."/>
        </authorList>
    </citation>
    <scope>NUCLEOTIDE SEQUENCE</scope>
    <source>
        <tissue evidence="1">Young leaves</tissue>
    </source>
</reference>